<keyword evidence="2 3" id="KW-0808">Transferase</keyword>
<name>A0A2N3PVQ2_9PROT</name>
<organism evidence="3 4">
    <name type="scientific">Telmatospirillum siberiense</name>
    <dbReference type="NCBI Taxonomy" id="382514"/>
    <lineage>
        <taxon>Bacteria</taxon>
        <taxon>Pseudomonadati</taxon>
        <taxon>Pseudomonadota</taxon>
        <taxon>Alphaproteobacteria</taxon>
        <taxon>Rhodospirillales</taxon>
        <taxon>Rhodospirillaceae</taxon>
        <taxon>Telmatospirillum</taxon>
    </lineage>
</organism>
<dbReference type="InterPro" id="IPR004165">
    <property type="entry name" value="CoA_trans_fam_I"/>
</dbReference>
<dbReference type="SUPFAM" id="SSF100950">
    <property type="entry name" value="NagB/RpiA/CoA transferase-like"/>
    <property type="match status" value="1"/>
</dbReference>
<sequence>MTKTITLQSAVAMIPDGAVVMIGGFMGCGTPDGLIDELVRQGRRELTVIANDTARPNVGIGKLISAKLVRRVIASHIGTNPETQAQMIAGEIEVELVPQGTLAERVRAAGFGLGAVVTPTGVGTVVEEGKRTIEIDGRVFLVETPIKADFSLVKAKRADYRGNLEYAFTARNFNPLIAMAADTVVAEAEDVVPVGAIAPDAVVTPFVVVDYLVTKETRHG</sequence>
<dbReference type="InterPro" id="IPR037171">
    <property type="entry name" value="NagB/RpiA_transferase-like"/>
</dbReference>
<keyword evidence="4" id="KW-1185">Reference proteome</keyword>
<protein>
    <submittedName>
        <fullName evidence="3">Acetyl-CoA--acetoacetyl-CoA transferase subunit alpha</fullName>
    </submittedName>
</protein>
<dbReference type="GO" id="GO:0008410">
    <property type="term" value="F:CoA-transferase activity"/>
    <property type="evidence" value="ECO:0007669"/>
    <property type="project" value="InterPro"/>
</dbReference>
<dbReference type="PROSITE" id="PS01273">
    <property type="entry name" value="COA_TRANSF_1"/>
    <property type="match status" value="1"/>
</dbReference>
<dbReference type="PROSITE" id="PS51257">
    <property type="entry name" value="PROKAR_LIPOPROTEIN"/>
    <property type="match status" value="1"/>
</dbReference>
<dbReference type="SMART" id="SM00882">
    <property type="entry name" value="CoA_trans"/>
    <property type="match status" value="1"/>
</dbReference>
<dbReference type="NCBIfam" id="TIGR02429">
    <property type="entry name" value="pcaI_scoA_fam"/>
    <property type="match status" value="1"/>
</dbReference>
<dbReference type="Pfam" id="PF01144">
    <property type="entry name" value="CoA_trans"/>
    <property type="match status" value="1"/>
</dbReference>
<dbReference type="OrthoDB" id="9777193at2"/>
<dbReference type="InterPro" id="IPR012792">
    <property type="entry name" value="3-oxoacid_CoA-transf_A"/>
</dbReference>
<dbReference type="RefSeq" id="WP_101250757.1">
    <property type="nucleotide sequence ID" value="NZ_PIUM01000011.1"/>
</dbReference>
<accession>A0A2N3PVQ2</accession>
<evidence type="ECO:0000313" key="3">
    <source>
        <dbReference type="EMBL" id="PKU24471.1"/>
    </source>
</evidence>
<reference evidence="4" key="1">
    <citation type="submission" date="2017-12" db="EMBL/GenBank/DDBJ databases">
        <title>Draft genome sequence of Telmatospirillum siberiense 26-4b1T, an acidotolerant peatland alphaproteobacterium potentially involved in sulfur cycling.</title>
        <authorList>
            <person name="Hausmann B."/>
            <person name="Pjevac P."/>
            <person name="Schreck K."/>
            <person name="Herbold C.W."/>
            <person name="Daims H."/>
            <person name="Wagner M."/>
            <person name="Pester M."/>
            <person name="Loy A."/>
        </authorList>
    </citation>
    <scope>NUCLEOTIDE SEQUENCE [LARGE SCALE GENOMIC DNA]</scope>
    <source>
        <strain evidence="4">26-4b1</strain>
    </source>
</reference>
<evidence type="ECO:0000256" key="2">
    <source>
        <dbReference type="ARBA" id="ARBA00022679"/>
    </source>
</evidence>
<dbReference type="InterPro" id="IPR004163">
    <property type="entry name" value="CoA_transf_BS"/>
</dbReference>
<dbReference type="PANTHER" id="PTHR13707:SF60">
    <property type="entry name" value="ACETATE COA-TRANSFERASE SUBUNIT ALPHA"/>
    <property type="match status" value="1"/>
</dbReference>
<evidence type="ECO:0000256" key="1">
    <source>
        <dbReference type="ARBA" id="ARBA00005612"/>
    </source>
</evidence>
<evidence type="ECO:0000313" key="4">
    <source>
        <dbReference type="Proteomes" id="UP000233293"/>
    </source>
</evidence>
<proteinExistence type="inferred from homology"/>
<dbReference type="PANTHER" id="PTHR13707">
    <property type="entry name" value="KETOACID-COENZYME A TRANSFERASE"/>
    <property type="match status" value="1"/>
</dbReference>
<dbReference type="Proteomes" id="UP000233293">
    <property type="component" value="Unassembled WGS sequence"/>
</dbReference>
<comment type="similarity">
    <text evidence="1">Belongs to the 3-oxoacid CoA-transferase subunit A family.</text>
</comment>
<dbReference type="AlphaFoldDB" id="A0A2N3PVQ2"/>
<dbReference type="EMBL" id="PIUM01000011">
    <property type="protein sequence ID" value="PKU24471.1"/>
    <property type="molecule type" value="Genomic_DNA"/>
</dbReference>
<dbReference type="Gene3D" id="3.40.1080.10">
    <property type="entry name" value="Glutaconate Coenzyme A-transferase"/>
    <property type="match status" value="1"/>
</dbReference>
<comment type="caution">
    <text evidence="3">The sequence shown here is derived from an EMBL/GenBank/DDBJ whole genome shotgun (WGS) entry which is preliminary data.</text>
</comment>
<gene>
    <name evidence="3" type="ORF">CWS72_11530</name>
</gene>